<protein>
    <recommendedName>
        <fullName evidence="2">VWFA domain-containing protein</fullName>
    </recommendedName>
</protein>
<organism evidence="3">
    <name type="scientific">marine sediment metagenome</name>
    <dbReference type="NCBI Taxonomy" id="412755"/>
    <lineage>
        <taxon>unclassified sequences</taxon>
        <taxon>metagenomes</taxon>
        <taxon>ecological metagenomes</taxon>
    </lineage>
</organism>
<comment type="caution">
    <text evidence="3">The sequence shown here is derived from an EMBL/GenBank/DDBJ whole genome shotgun (WGS) entry which is preliminary data.</text>
</comment>
<feature type="domain" description="VWFA" evidence="2">
    <location>
        <begin position="12"/>
        <end position="190"/>
    </location>
</feature>
<name>A0A0F9K760_9ZZZZ</name>
<evidence type="ECO:0000259" key="2">
    <source>
        <dbReference type="PROSITE" id="PS50234"/>
    </source>
</evidence>
<dbReference type="PROSITE" id="PS50234">
    <property type="entry name" value="VWFA"/>
    <property type="match status" value="1"/>
</dbReference>
<dbReference type="Gene3D" id="3.40.50.410">
    <property type="entry name" value="von Willebrand factor, type A domain"/>
    <property type="match status" value="1"/>
</dbReference>
<dbReference type="AlphaFoldDB" id="A0A0F9K760"/>
<sequence>MSLKIDKINSEEFIFYIDLVGSFIRKKALVKSISAFIKEKNKFNSLTSYGVVLFQKDENPISEYDLKETETVIKTISNNWETREIEKSFLENGLYEILAYIFRKSREARKNYRVIIISDTPSKLTDDYYNALYDLLIKAKKFSAFIDIIRVGKEQFYEDDVKLKVISSETFGGMFYCTDEKLLQNILGSLVQNKNEFKVLKSAETYKVLEEDKLFYERLAVDLISLSDDDDEICSICEQELCPICEAHSDEVHKCFNCNAKFHSCCSAKYSIAKNIGFKHLFRCLQCETLLKLDEEYVNMIYEEDLEDELPKIDTSKRVIEEKGEELEEVSHEEEFIEETQDINSEEPIDSEEPISSANSYPSKKVKVGGFFGKEIEIKIKRDSKPLESTTELSIEKEKPASITSLKPPRKRRVSTINLCKICGTTLQNTAICPMCGSKVNY</sequence>
<accession>A0A0F9K760</accession>
<evidence type="ECO:0000256" key="1">
    <source>
        <dbReference type="SAM" id="MobiDB-lite"/>
    </source>
</evidence>
<feature type="region of interest" description="Disordered" evidence="1">
    <location>
        <begin position="330"/>
        <end position="357"/>
    </location>
</feature>
<feature type="compositionally biased region" description="Acidic residues" evidence="1">
    <location>
        <begin position="335"/>
        <end position="353"/>
    </location>
</feature>
<reference evidence="3" key="1">
    <citation type="journal article" date="2015" name="Nature">
        <title>Complex archaea that bridge the gap between prokaryotes and eukaryotes.</title>
        <authorList>
            <person name="Spang A."/>
            <person name="Saw J.H."/>
            <person name="Jorgensen S.L."/>
            <person name="Zaremba-Niedzwiedzka K."/>
            <person name="Martijn J."/>
            <person name="Lind A.E."/>
            <person name="van Eijk R."/>
            <person name="Schleper C."/>
            <person name="Guy L."/>
            <person name="Ettema T.J."/>
        </authorList>
    </citation>
    <scope>NUCLEOTIDE SEQUENCE</scope>
</reference>
<proteinExistence type="predicted"/>
<gene>
    <name evidence="3" type="ORF">LCGC14_1670870</name>
</gene>
<evidence type="ECO:0000313" key="3">
    <source>
        <dbReference type="EMBL" id="KKM17923.1"/>
    </source>
</evidence>
<dbReference type="InterPro" id="IPR002035">
    <property type="entry name" value="VWF_A"/>
</dbReference>
<dbReference type="SUPFAM" id="SSF53300">
    <property type="entry name" value="vWA-like"/>
    <property type="match status" value="1"/>
</dbReference>
<dbReference type="InterPro" id="IPR036465">
    <property type="entry name" value="vWFA_dom_sf"/>
</dbReference>
<dbReference type="EMBL" id="LAZR01014339">
    <property type="protein sequence ID" value="KKM17923.1"/>
    <property type="molecule type" value="Genomic_DNA"/>
</dbReference>